<dbReference type="AlphaFoldDB" id="H8GX69"/>
<keyword evidence="1" id="KW-0732">Signal</keyword>
<name>H8GX69_DEIGI</name>
<dbReference type="PATRIC" id="fig|745776.4.peg.699"/>
<dbReference type="RefSeq" id="WP_014684092.1">
    <property type="nucleotide sequence ID" value="NC_017790.1"/>
</dbReference>
<organism evidence="2 3">
    <name type="scientific">Deinococcus gobiensis (strain DSM 21396 / JCM 16679 / CGMCC 1.7299 / I-0)</name>
    <dbReference type="NCBI Taxonomy" id="745776"/>
    <lineage>
        <taxon>Bacteria</taxon>
        <taxon>Thermotogati</taxon>
        <taxon>Deinococcota</taxon>
        <taxon>Deinococci</taxon>
        <taxon>Deinococcales</taxon>
        <taxon>Deinococcaceae</taxon>
        <taxon>Deinococcus</taxon>
    </lineage>
</organism>
<feature type="signal peptide" evidence="1">
    <location>
        <begin position="1"/>
        <end position="19"/>
    </location>
</feature>
<protein>
    <submittedName>
        <fullName evidence="2">Uncharacterized protein</fullName>
    </submittedName>
</protein>
<dbReference type="OrthoDB" id="68658at2"/>
<sequence>MKRTALLTTAVLLATTATAASVAGSQTTPLTLQVNNFCVMAYTTPQYNGKAGLDKTYDTLSLGTVNAVTNNTVSDKMVMAVDCNKDTVLNIVTPETVTLTNQKGDTILIKRDATWSPENPFVMSFSKGNSRVPDYGFGGYQYYELLASFKVGGAGTGGNRAWSVPGGLYKGDLVINFNYDE</sequence>
<evidence type="ECO:0000313" key="3">
    <source>
        <dbReference type="Proteomes" id="UP000007575"/>
    </source>
</evidence>
<evidence type="ECO:0000313" key="2">
    <source>
        <dbReference type="EMBL" id="AFD24609.1"/>
    </source>
</evidence>
<accession>H8GX69</accession>
<dbReference type="HOGENOM" id="CLU_1486744_0_0_0"/>
<dbReference type="Proteomes" id="UP000007575">
    <property type="component" value="Chromosome"/>
</dbReference>
<gene>
    <name evidence="2" type="ordered locus">DGo_CA0682</name>
</gene>
<feature type="chain" id="PRO_5003613056" evidence="1">
    <location>
        <begin position="20"/>
        <end position="181"/>
    </location>
</feature>
<proteinExistence type="predicted"/>
<dbReference type="KEGG" id="dgo:DGo_CA0682"/>
<dbReference type="EMBL" id="CP002191">
    <property type="protein sequence ID" value="AFD24609.1"/>
    <property type="molecule type" value="Genomic_DNA"/>
</dbReference>
<reference evidence="2 3" key="1">
    <citation type="journal article" date="2012" name="PLoS ONE">
        <title>Genome sequence and transcriptome analysis of the radioresistant bacterium Deinococcus gobiensis: insights into the extreme environmental adaptations.</title>
        <authorList>
            <person name="Yuan M."/>
            <person name="Chen M."/>
            <person name="Zhang W."/>
            <person name="Lu W."/>
            <person name="Wang J."/>
            <person name="Yang M."/>
            <person name="Zhao P."/>
            <person name="Tang R."/>
            <person name="Li X."/>
            <person name="Hao Y."/>
            <person name="Zhou Z."/>
            <person name="Zhan Y."/>
            <person name="Yu H."/>
            <person name="Teng C."/>
            <person name="Yan Y."/>
            <person name="Ping S."/>
            <person name="Wang Y."/>
            <person name="Lin M."/>
        </authorList>
    </citation>
    <scope>NUCLEOTIDE SEQUENCE [LARGE SCALE GENOMIC DNA]</scope>
    <source>
        <strain evidence="2 3">I-0</strain>
    </source>
</reference>
<evidence type="ECO:0000256" key="1">
    <source>
        <dbReference type="SAM" id="SignalP"/>
    </source>
</evidence>
<keyword evidence="3" id="KW-1185">Reference proteome</keyword>